<comment type="subcellular location">
    <subcellularLocation>
        <location evidence="1">Periplasm</location>
    </subcellularLocation>
</comment>
<keyword evidence="4" id="KW-0574">Periplasm</keyword>
<comment type="similarity">
    <text evidence="2">Belongs to the bacterial solute-binding protein 1 family.</text>
</comment>
<dbReference type="GO" id="GO:0042597">
    <property type="term" value="C:periplasmic space"/>
    <property type="evidence" value="ECO:0007669"/>
    <property type="project" value="UniProtKB-SubCell"/>
</dbReference>
<evidence type="ECO:0000313" key="6">
    <source>
        <dbReference type="EMBL" id="KPL52707.1"/>
    </source>
</evidence>
<dbReference type="Pfam" id="PF01547">
    <property type="entry name" value="SBP_bac_1"/>
    <property type="match status" value="1"/>
</dbReference>
<dbReference type="SUPFAM" id="SSF53850">
    <property type="entry name" value="Periplasmic binding protein-like II"/>
    <property type="match status" value="1"/>
</dbReference>
<feature type="chain" id="PRO_5006131605" evidence="5">
    <location>
        <begin position="23"/>
        <end position="430"/>
    </location>
</feature>
<dbReference type="PANTHER" id="PTHR43649">
    <property type="entry name" value="ARABINOSE-BINDING PROTEIN-RELATED"/>
    <property type="match status" value="1"/>
</dbReference>
<keyword evidence="7" id="KW-1185">Reference proteome</keyword>
<accession>A0A0P6VL49</accession>
<dbReference type="PANTHER" id="PTHR43649:SF29">
    <property type="entry name" value="OSMOPROTECTIVE COMPOUNDS-BINDING PROTEIN GGTB"/>
    <property type="match status" value="1"/>
</dbReference>
<keyword evidence="3" id="KW-0813">Transport</keyword>
<evidence type="ECO:0000256" key="4">
    <source>
        <dbReference type="ARBA" id="ARBA00022764"/>
    </source>
</evidence>
<dbReference type="RefSeq" id="WP_054358870.1">
    <property type="nucleotide sequence ID" value="NZ_LJYW01000001.1"/>
</dbReference>
<feature type="signal peptide" evidence="5">
    <location>
        <begin position="1"/>
        <end position="22"/>
    </location>
</feature>
<dbReference type="EMBL" id="LJYW01000001">
    <property type="protein sequence ID" value="KPL52707.1"/>
    <property type="molecule type" value="Genomic_DNA"/>
</dbReference>
<dbReference type="STRING" id="665126.ABB55_11155"/>
<evidence type="ECO:0000256" key="2">
    <source>
        <dbReference type="ARBA" id="ARBA00008520"/>
    </source>
</evidence>
<dbReference type="InterPro" id="IPR050490">
    <property type="entry name" value="Bact_solute-bd_prot1"/>
</dbReference>
<organism evidence="6 7">
    <name type="scientific">Prosthecodimorpha hirschii</name>
    <dbReference type="NCBI Taxonomy" id="665126"/>
    <lineage>
        <taxon>Bacteria</taxon>
        <taxon>Pseudomonadati</taxon>
        <taxon>Pseudomonadota</taxon>
        <taxon>Alphaproteobacteria</taxon>
        <taxon>Hyphomicrobiales</taxon>
        <taxon>Ancalomicrobiaceae</taxon>
        <taxon>Prosthecodimorpha</taxon>
    </lineage>
</organism>
<evidence type="ECO:0000256" key="3">
    <source>
        <dbReference type="ARBA" id="ARBA00022448"/>
    </source>
</evidence>
<evidence type="ECO:0000256" key="1">
    <source>
        <dbReference type="ARBA" id="ARBA00004418"/>
    </source>
</evidence>
<reference evidence="6 7" key="1">
    <citation type="submission" date="2015-09" db="EMBL/GenBank/DDBJ databases">
        <authorList>
            <person name="Jackson K.R."/>
            <person name="Lunt B.L."/>
            <person name="Fisher J.N.B."/>
            <person name="Gardner A.V."/>
            <person name="Bailey M.E."/>
            <person name="Deus L.M."/>
            <person name="Earl A.S."/>
            <person name="Gibby P.D."/>
            <person name="Hartmann K.A."/>
            <person name="Liu J.E."/>
            <person name="Manci A.M."/>
            <person name="Nielsen D.A."/>
            <person name="Solomon M.B."/>
            <person name="Breakwell D.P."/>
            <person name="Burnett S.H."/>
            <person name="Grose J.H."/>
        </authorList>
    </citation>
    <scope>NUCLEOTIDE SEQUENCE [LARGE SCALE GENOMIC DNA]</scope>
    <source>
        <strain evidence="6 7">16</strain>
    </source>
</reference>
<dbReference type="InterPro" id="IPR006059">
    <property type="entry name" value="SBP"/>
</dbReference>
<comment type="caution">
    <text evidence="6">The sequence shown here is derived from an EMBL/GenBank/DDBJ whole genome shotgun (WGS) entry which is preliminary data.</text>
</comment>
<gene>
    <name evidence="6" type="ORF">ABB55_11155</name>
</gene>
<keyword evidence="5" id="KW-0732">Signal</keyword>
<evidence type="ECO:0000256" key="5">
    <source>
        <dbReference type="SAM" id="SignalP"/>
    </source>
</evidence>
<proteinExistence type="inferred from homology"/>
<name>A0A0P6VL49_9HYPH</name>
<dbReference type="Proteomes" id="UP000048984">
    <property type="component" value="Unassembled WGS sequence"/>
</dbReference>
<evidence type="ECO:0000313" key="7">
    <source>
        <dbReference type="Proteomes" id="UP000048984"/>
    </source>
</evidence>
<dbReference type="Gene3D" id="3.40.190.10">
    <property type="entry name" value="Periplasmic binding protein-like II"/>
    <property type="match status" value="1"/>
</dbReference>
<reference evidence="6 7" key="2">
    <citation type="submission" date="2015-10" db="EMBL/GenBank/DDBJ databases">
        <title>Draft Genome Sequence of Prosthecomicrobium hirschii ATCC 27832.</title>
        <authorList>
            <person name="Daniel J."/>
            <person name="Givan S.A."/>
            <person name="Brun Y.V."/>
            <person name="Brown P.J."/>
        </authorList>
    </citation>
    <scope>NUCLEOTIDE SEQUENCE [LARGE SCALE GENOMIC DNA]</scope>
    <source>
        <strain evidence="6 7">16</strain>
    </source>
</reference>
<protein>
    <submittedName>
        <fullName evidence="6">ABC transporter substrate-binding protein</fullName>
    </submittedName>
</protein>
<dbReference type="AlphaFoldDB" id="A0A0P6VL49"/>
<sequence length="430" mass="46206">MRSVTSLITTFALGLAATTALAGPVLAQSVTLRMTWYSDGNEGEVMTDLLKRFQAENKDIAVVLDQVPFKAINENLPVQLASGQGPDIARVTDMGGLARYALDMRPHLKDPAYWEANFGPFLTWMRTAGDTKSIPGFMTQLTVTGPFVNKTLFEQAGVALPGPKATWDDWAKAVKTVADKVQAPYPLALDRSGHRFFALAVSQGAKVFDEKGEPAVIDDGFKRAAQLVYDWHKAGIMSKELWGSVSGTAYRGANDEFKNAQVVMYLSGSWQTAQFAKTVGNAFDWIAVPNPCGAGGCSSMPGGAGLMAFKATKHPEAVAKLMDYLASEKVLGEFYSRTLFVPGHLGIAKKGIEYPGASPEAAAALKVFTASAAEVAPTAYQIQGYGNSRIIFNAVISRLGQAIAGETSLDEAYKRITADVTQQIAERNKQ</sequence>